<sequence>MGFGQSKTPVTDRPVWLVLTVVFAATAAVQLYLAVAMSVWLSGVLGVVLAFAAAGSLAAAAKAMPITRITRRSRP</sequence>
<gene>
    <name evidence="2" type="ORF">FHX46_001715</name>
</gene>
<comment type="caution">
    <text evidence="2">The sequence shown here is derived from an EMBL/GenBank/DDBJ whole genome shotgun (WGS) entry which is preliminary data.</text>
</comment>
<keyword evidence="3" id="KW-1185">Reference proteome</keyword>
<keyword evidence="1" id="KW-0472">Membrane</keyword>
<accession>A0ABX0SRE1</accession>
<evidence type="ECO:0000256" key="1">
    <source>
        <dbReference type="SAM" id="Phobius"/>
    </source>
</evidence>
<proteinExistence type="predicted"/>
<feature type="transmembrane region" description="Helical" evidence="1">
    <location>
        <begin position="39"/>
        <end position="64"/>
    </location>
</feature>
<dbReference type="EMBL" id="JAANOU010000001">
    <property type="protein sequence ID" value="NIH79185.1"/>
    <property type="molecule type" value="Genomic_DNA"/>
</dbReference>
<feature type="transmembrane region" description="Helical" evidence="1">
    <location>
        <begin position="15"/>
        <end position="33"/>
    </location>
</feature>
<name>A0ABX0SRE1_9PSEU</name>
<evidence type="ECO:0000313" key="3">
    <source>
        <dbReference type="Proteomes" id="UP000754495"/>
    </source>
</evidence>
<dbReference type="Proteomes" id="UP000754495">
    <property type="component" value="Unassembled WGS sequence"/>
</dbReference>
<protein>
    <submittedName>
        <fullName evidence="2">Uncharacterized protein</fullName>
    </submittedName>
</protein>
<dbReference type="RefSeq" id="WP_167112217.1">
    <property type="nucleotide sequence ID" value="NZ_JAANOU010000001.1"/>
</dbReference>
<organism evidence="2 3">
    <name type="scientific">Amycolatopsis viridis</name>
    <dbReference type="NCBI Taxonomy" id="185678"/>
    <lineage>
        <taxon>Bacteria</taxon>
        <taxon>Bacillati</taxon>
        <taxon>Actinomycetota</taxon>
        <taxon>Actinomycetes</taxon>
        <taxon>Pseudonocardiales</taxon>
        <taxon>Pseudonocardiaceae</taxon>
        <taxon>Amycolatopsis</taxon>
    </lineage>
</organism>
<evidence type="ECO:0000313" key="2">
    <source>
        <dbReference type="EMBL" id="NIH79185.1"/>
    </source>
</evidence>
<keyword evidence="1" id="KW-1133">Transmembrane helix</keyword>
<reference evidence="2 3" key="1">
    <citation type="submission" date="2020-03" db="EMBL/GenBank/DDBJ databases">
        <title>Sequencing the genomes of 1000 actinobacteria strains.</title>
        <authorList>
            <person name="Klenk H.-P."/>
        </authorList>
    </citation>
    <scope>NUCLEOTIDE SEQUENCE [LARGE SCALE GENOMIC DNA]</scope>
    <source>
        <strain evidence="2 3">DSM 45668</strain>
    </source>
</reference>
<keyword evidence="1" id="KW-0812">Transmembrane</keyword>